<evidence type="ECO:0000256" key="1">
    <source>
        <dbReference type="ARBA" id="ARBA00023002"/>
    </source>
</evidence>
<keyword evidence="5" id="KW-1185">Reference proteome</keyword>
<feature type="domain" description="DUF6537" evidence="3">
    <location>
        <begin position="293"/>
        <end position="500"/>
    </location>
</feature>
<dbReference type="PANTHER" id="PTHR43854">
    <property type="entry name" value="INDOLEPYRUVATE OXIDOREDUCTASE SUBUNIT IORB"/>
    <property type="match status" value="1"/>
</dbReference>
<gene>
    <name evidence="4" type="primary">iorB</name>
    <name evidence="4" type="ORF">GCM10009721_26760</name>
</gene>
<evidence type="ECO:0000313" key="4">
    <source>
        <dbReference type="EMBL" id="GGM98482.1"/>
    </source>
</evidence>
<dbReference type="InterPro" id="IPR052198">
    <property type="entry name" value="IorB_Oxidoreductase"/>
</dbReference>
<comment type="caution">
    <text evidence="4">The sequence shown here is derived from an EMBL/GenBank/DDBJ whole genome shotgun (WGS) entry which is preliminary data.</text>
</comment>
<dbReference type="Gene3D" id="3.40.920.10">
    <property type="entry name" value="Pyruvate-ferredoxin oxidoreductase, PFOR, domain III"/>
    <property type="match status" value="1"/>
</dbReference>
<dbReference type="EMBL" id="BMNZ01000005">
    <property type="protein sequence ID" value="GGM98482.1"/>
    <property type="molecule type" value="Genomic_DNA"/>
</dbReference>
<feature type="domain" description="Pyruvate/ketoisovalerate oxidoreductase catalytic" evidence="2">
    <location>
        <begin position="5"/>
        <end position="200"/>
    </location>
</feature>
<dbReference type="InterPro" id="IPR002869">
    <property type="entry name" value="Pyrv_flavodox_OxRed_cen"/>
</dbReference>
<evidence type="ECO:0000259" key="2">
    <source>
        <dbReference type="Pfam" id="PF01558"/>
    </source>
</evidence>
<evidence type="ECO:0000259" key="3">
    <source>
        <dbReference type="Pfam" id="PF20169"/>
    </source>
</evidence>
<keyword evidence="1" id="KW-0560">Oxidoreductase</keyword>
<protein>
    <submittedName>
        <fullName evidence="4">Indolepyruvate oxidoreductase</fullName>
    </submittedName>
</protein>
<dbReference type="Pfam" id="PF20169">
    <property type="entry name" value="DUF6537"/>
    <property type="match status" value="1"/>
</dbReference>
<dbReference type="NCBIfam" id="NF006179">
    <property type="entry name" value="PRK08312.1"/>
    <property type="match status" value="1"/>
</dbReference>
<dbReference type="InterPro" id="IPR019752">
    <property type="entry name" value="Pyrv/ketoisovalerate_OxRed_cat"/>
</dbReference>
<dbReference type="Proteomes" id="UP000623461">
    <property type="component" value="Unassembled WGS sequence"/>
</dbReference>
<name>A0ABQ2I2B8_9MICO</name>
<evidence type="ECO:0000313" key="5">
    <source>
        <dbReference type="Proteomes" id="UP000623461"/>
    </source>
</evidence>
<dbReference type="PANTHER" id="PTHR43854:SF1">
    <property type="entry name" value="INDOLEPYRUVATE OXIDOREDUCTASE SUBUNIT IORB"/>
    <property type="match status" value="1"/>
</dbReference>
<organism evidence="4 5">
    <name type="scientific">Terrabacter tumescens</name>
    <dbReference type="NCBI Taxonomy" id="60443"/>
    <lineage>
        <taxon>Bacteria</taxon>
        <taxon>Bacillati</taxon>
        <taxon>Actinomycetota</taxon>
        <taxon>Actinomycetes</taxon>
        <taxon>Micrococcales</taxon>
        <taxon>Intrasporangiaceae</taxon>
        <taxon>Terrabacter</taxon>
    </lineage>
</organism>
<dbReference type="Pfam" id="PF01558">
    <property type="entry name" value="POR"/>
    <property type="match status" value="1"/>
</dbReference>
<dbReference type="InterPro" id="IPR046667">
    <property type="entry name" value="DUF6537"/>
</dbReference>
<proteinExistence type="predicted"/>
<accession>A0ABQ2I2B8</accession>
<sequence>MLAMGGEGGGVLSGWIASLGEAQGWTSQSTSVAGVAQRTGATIYYVELFPPHEGGGTDARQEPVLSMMPTPGEVDVVIASELMEAGRAVQRGFVTPDRTTLIASTNRVYSITERSTLGDGRVDSQALITAAGAASRHFVGADFMALALAAKSVISASLFGALAASGALPFSREEFEAAITQTGKAKKADASLRAFAAGFEAAQGATEPPPEGATLDGTPITVDAEQLNARPRNPVPVMLSLRRPPDPAEEAARAEAAAQERALADPTSLVGRELHGHARRVAADFPHAARLMLLRGLQRTALYQDLAYSDRYLARVARVAAVDPDRDGEAVMTTEAARHVALWMCYHDTIHVALQKTRQERLQRVRDEAGADPEQLMQVREFLHPQIDEITDTMPTALGARLAKSAVFGKVVHAVTHKGMVVNTTSASGYATLSAIARLRPMRPRSLRFGREQQFIDAWLDLAVDIAPQDPDLATEIIRCERVLKGYGQTHEHGQESFGLLIEAAKRLRGQEGAARQLARLKEAALVDEDGAALRSALANVGLADVVA</sequence>
<reference evidence="5" key="1">
    <citation type="journal article" date="2019" name="Int. J. Syst. Evol. Microbiol.">
        <title>The Global Catalogue of Microorganisms (GCM) 10K type strain sequencing project: providing services to taxonomists for standard genome sequencing and annotation.</title>
        <authorList>
            <consortium name="The Broad Institute Genomics Platform"/>
            <consortium name="The Broad Institute Genome Sequencing Center for Infectious Disease"/>
            <person name="Wu L."/>
            <person name="Ma J."/>
        </authorList>
    </citation>
    <scope>NUCLEOTIDE SEQUENCE [LARGE SCALE GENOMIC DNA]</scope>
    <source>
        <strain evidence="5">JCM 1365</strain>
    </source>
</reference>